<sequence>MVSGVGAQPSPGLGDRDRPCGREGLSESAVPFQSGRDRRVVGRAQHHRDLPRRQPSRRRQVGGTECGDEGVHLLPQHGGSTAYPASGGPDLPRARLHVQAQRERGGVAFAGGSGAVDEFGVGVGRPRPVGGAVGGPPFGESGARVRQGPLQDLKGGDPPGAADGREHAAPGADAAFLFAGVEEHERGMGDLAHHGQGGRVGVVDHPGPGVGVGVFTQARHVAGQGEGSDGARDDDPAPVEQLSAGGAPQPPAGDGQPLHDGPACDGYPGQRGGEYPDGGGVGEQHPAAGVEGADECGSADGERDELGQRQAEEDAAAGEAGELHRHEFARGGTVVVRAAHRLLLRWAWRGRRGLLRRR</sequence>
<dbReference type="AlphaFoldDB" id="A0A645CSP3"/>
<evidence type="ECO:0000313" key="2">
    <source>
        <dbReference type="EMBL" id="MPM79888.1"/>
    </source>
</evidence>
<feature type="region of interest" description="Disordered" evidence="1">
    <location>
        <begin position="189"/>
        <end position="324"/>
    </location>
</feature>
<feature type="compositionally biased region" description="Low complexity" evidence="1">
    <location>
        <begin position="244"/>
        <end position="256"/>
    </location>
</feature>
<protein>
    <submittedName>
        <fullName evidence="2">Uncharacterized protein</fullName>
    </submittedName>
</protein>
<gene>
    <name evidence="2" type="ORF">SDC9_126930</name>
</gene>
<evidence type="ECO:0000256" key="1">
    <source>
        <dbReference type="SAM" id="MobiDB-lite"/>
    </source>
</evidence>
<comment type="caution">
    <text evidence="2">The sequence shown here is derived from an EMBL/GenBank/DDBJ whole genome shotgun (WGS) entry which is preliminary data.</text>
</comment>
<name>A0A645CSP3_9ZZZZ</name>
<feature type="compositionally biased region" description="Gly residues" evidence="1">
    <location>
        <begin position="269"/>
        <end position="282"/>
    </location>
</feature>
<reference evidence="2" key="1">
    <citation type="submission" date="2019-08" db="EMBL/GenBank/DDBJ databases">
        <authorList>
            <person name="Kucharzyk K."/>
            <person name="Murdoch R.W."/>
            <person name="Higgins S."/>
            <person name="Loffler F."/>
        </authorList>
    </citation>
    <scope>NUCLEOTIDE SEQUENCE</scope>
</reference>
<organism evidence="2">
    <name type="scientific">bioreactor metagenome</name>
    <dbReference type="NCBI Taxonomy" id="1076179"/>
    <lineage>
        <taxon>unclassified sequences</taxon>
        <taxon>metagenomes</taxon>
        <taxon>ecological metagenomes</taxon>
    </lineage>
</organism>
<feature type="compositionally biased region" description="Basic and acidic residues" evidence="1">
    <location>
        <begin position="300"/>
        <end position="312"/>
    </location>
</feature>
<feature type="region of interest" description="Disordered" evidence="1">
    <location>
        <begin position="1"/>
        <end position="89"/>
    </location>
</feature>
<feature type="compositionally biased region" description="Basic and acidic residues" evidence="1">
    <location>
        <begin position="14"/>
        <end position="25"/>
    </location>
</feature>
<feature type="region of interest" description="Disordered" evidence="1">
    <location>
        <begin position="134"/>
        <end position="167"/>
    </location>
</feature>
<accession>A0A645CSP3</accession>
<dbReference type="EMBL" id="VSSQ01029664">
    <property type="protein sequence ID" value="MPM79888.1"/>
    <property type="molecule type" value="Genomic_DNA"/>
</dbReference>
<proteinExistence type="predicted"/>